<organism evidence="2 3">
    <name type="scientific">Candidatus Sulfomarinibacter kjeldsenii</name>
    <dbReference type="NCBI Taxonomy" id="2885994"/>
    <lineage>
        <taxon>Bacteria</taxon>
        <taxon>Pseudomonadati</taxon>
        <taxon>Acidobacteriota</taxon>
        <taxon>Thermoanaerobaculia</taxon>
        <taxon>Thermoanaerobaculales</taxon>
        <taxon>Candidatus Sulfomarinibacteraceae</taxon>
        <taxon>Candidatus Sulfomarinibacter</taxon>
    </lineage>
</organism>
<evidence type="ECO:0000313" key="2">
    <source>
        <dbReference type="EMBL" id="MBD3870619.1"/>
    </source>
</evidence>
<evidence type="ECO:0000313" key="3">
    <source>
        <dbReference type="Proteomes" id="UP000598633"/>
    </source>
</evidence>
<feature type="transmembrane region" description="Helical" evidence="1">
    <location>
        <begin position="164"/>
        <end position="181"/>
    </location>
</feature>
<dbReference type="EMBL" id="JACXWA010000072">
    <property type="protein sequence ID" value="MBD3870619.1"/>
    <property type="molecule type" value="Genomic_DNA"/>
</dbReference>
<dbReference type="Gene3D" id="3.40.50.150">
    <property type="entry name" value="Vaccinia Virus protein VP39"/>
    <property type="match status" value="1"/>
</dbReference>
<reference evidence="2 3" key="1">
    <citation type="submission" date="2020-08" db="EMBL/GenBank/DDBJ databases">
        <title>Acidobacteriota in marine sediments use diverse sulfur dissimilation pathways.</title>
        <authorList>
            <person name="Wasmund K."/>
        </authorList>
    </citation>
    <scope>NUCLEOTIDE SEQUENCE [LARGE SCALE GENOMIC DNA]</scope>
    <source>
        <strain evidence="2">MAG AM3-A</strain>
    </source>
</reference>
<gene>
    <name evidence="2" type="ORF">IFJ97_04595</name>
</gene>
<dbReference type="SUPFAM" id="SSF53335">
    <property type="entry name" value="S-adenosyl-L-methionine-dependent methyltransferases"/>
    <property type="match status" value="1"/>
</dbReference>
<comment type="caution">
    <text evidence="2">The sequence shown here is derived from an EMBL/GenBank/DDBJ whole genome shotgun (WGS) entry which is preliminary data.</text>
</comment>
<evidence type="ECO:0000256" key="1">
    <source>
        <dbReference type="SAM" id="Phobius"/>
    </source>
</evidence>
<proteinExistence type="predicted"/>
<dbReference type="Proteomes" id="UP000598633">
    <property type="component" value="Unassembled WGS sequence"/>
</dbReference>
<sequence>MGRVHLVELHEQPWFPAVWRDLLTDYLSFYATVFRPYACVGPLLAEALEREGTARIVDLCSGAGRPLLSLVPALQDSGICDLEVVLTDRFPNLGALESIGGTGAKVTYLTTPIDAADVPMSLKGFRTLFTSFHHFRPESARAILANAVDNGEGVGIFEYTERNWLIWGLPTLLIPLFVWLCTPFMRPFRWRRLLWTYLVPIVPVVAVWDGFVSNLRTYSVEELHDLVEQMADDRYEWQIGQARSIGVSRVTYAIGVPWPLA</sequence>
<keyword evidence="1" id="KW-0812">Transmembrane</keyword>
<feature type="transmembrane region" description="Helical" evidence="1">
    <location>
        <begin position="193"/>
        <end position="211"/>
    </location>
</feature>
<protein>
    <recommendedName>
        <fullName evidence="4">Class I SAM-dependent methyltransferase</fullName>
    </recommendedName>
</protein>
<dbReference type="InterPro" id="IPR029063">
    <property type="entry name" value="SAM-dependent_MTases_sf"/>
</dbReference>
<evidence type="ECO:0008006" key="4">
    <source>
        <dbReference type="Google" id="ProtNLM"/>
    </source>
</evidence>
<keyword evidence="1" id="KW-0472">Membrane</keyword>
<keyword evidence="1" id="KW-1133">Transmembrane helix</keyword>
<dbReference type="AlphaFoldDB" id="A0A8J7CGB6"/>
<accession>A0A8J7CGB6</accession>
<name>A0A8J7CGB6_9BACT</name>